<proteinExistence type="predicted"/>
<comment type="caution">
    <text evidence="2">The sequence shown here is derived from an EMBL/GenBank/DDBJ whole genome shotgun (WGS) entry which is preliminary data.</text>
</comment>
<reference evidence="2 3" key="1">
    <citation type="submission" date="2019-07" db="EMBL/GenBank/DDBJ databases">
        <title>R&amp;d 2014.</title>
        <authorList>
            <person name="Klenk H.-P."/>
        </authorList>
    </citation>
    <scope>NUCLEOTIDE SEQUENCE [LARGE SCALE GENOMIC DNA]</scope>
    <source>
        <strain evidence="2 3">DSM 43194</strain>
    </source>
</reference>
<protein>
    <submittedName>
        <fullName evidence="2">Uncharacterized protein</fullName>
    </submittedName>
</protein>
<evidence type="ECO:0000256" key="1">
    <source>
        <dbReference type="SAM" id="MobiDB-lite"/>
    </source>
</evidence>
<evidence type="ECO:0000313" key="3">
    <source>
        <dbReference type="Proteomes" id="UP000317303"/>
    </source>
</evidence>
<dbReference type="Proteomes" id="UP000317303">
    <property type="component" value="Unassembled WGS sequence"/>
</dbReference>
<dbReference type="AlphaFoldDB" id="A0A660CCP4"/>
<accession>A0A660CCP4</accession>
<dbReference type="EMBL" id="VLJV01000001">
    <property type="protein sequence ID" value="TWH18625.1"/>
    <property type="molecule type" value="Genomic_DNA"/>
</dbReference>
<keyword evidence="3" id="KW-1185">Reference proteome</keyword>
<sequence>MTGSVRSAGGGHAPILTKNTGGRRALEPLLSSGAAWHGEAIRNLGHRREIYDQL</sequence>
<evidence type="ECO:0000313" key="2">
    <source>
        <dbReference type="EMBL" id="TWH18625.1"/>
    </source>
</evidence>
<feature type="region of interest" description="Disordered" evidence="1">
    <location>
        <begin position="1"/>
        <end position="23"/>
    </location>
</feature>
<name>A0A660CCP4_9PSEU</name>
<organism evidence="2 3">
    <name type="scientific">Prauserella rugosa</name>
    <dbReference type="NCBI Taxonomy" id="43354"/>
    <lineage>
        <taxon>Bacteria</taxon>
        <taxon>Bacillati</taxon>
        <taxon>Actinomycetota</taxon>
        <taxon>Actinomycetes</taxon>
        <taxon>Pseudonocardiales</taxon>
        <taxon>Pseudonocardiaceae</taxon>
        <taxon>Prauserella</taxon>
    </lineage>
</organism>
<gene>
    <name evidence="2" type="ORF">JD82_00446</name>
</gene>
<dbReference type="RefSeq" id="WP_157575537.1">
    <property type="nucleotide sequence ID" value="NZ_JOIJ01000036.1"/>
</dbReference>